<feature type="region of interest" description="Disordered" evidence="2">
    <location>
        <begin position="743"/>
        <end position="791"/>
    </location>
</feature>
<sequence>MDMIDVLRALPHEQRALILGDTASRRSAASRLVSRELRQLFDSTVTNVEIRLTEAKASTWRPGKPSPLALFPACRNLTIDLGIPAYSNCVGLVLLGASPQARQRITRLVVWASADILRLVEALAARLPALEELDLGWEGNHDAAPQACQATIFSTLGACLPRLRRLVLPACQDGQLAGLSALAAGCPQLRELSLHGCDALSDQNLAELQQLQSLEFLCVGLRREVEQQHLALLLGGHRPPNLRKFEAHSTWISLVVEFEAGPAPAAGAIRCASINDVTDFPCLVVAMHALLAAADRLQQQTIPELRFDTYLDVAGWRAEAYNNPHADLPRLTRRCRIVEVHGINLNVWHRTPVPSQVVDVVRLLGPPRTLVLDHAEWDCRDAVLSAHYRRHARGAAAPIAVEAPDGAQDRAGAERPALLLSLDTATPEEVLRQVLDQLWAEAVAQQQREAQGAGAPSGAAGSGSSSSRGDALDARAVKTAAAYRDTAAFAAAANEGEEEGASSSWPHMVLVRGIRAAGGGDAWVSAALRECFGPTDEPEAKRRRTGADAEGGTGQRAPPGNYQQLLTDEPKLVMPALGSMVVECKSRQAAKKLAAIIQARGTCGEAAAAAPARSFGARLSAVMIPWRVPGGGEYAGYANHVVVERLGKALLELWARSGQDDGHHLADGGHGALAAADDDGGGGGGGSGGGGGGGGGAGMGGGAQPEPPVDGRAALSEEVLRRLGLLASLDAGLEQLWSMMHFPGSHSYETSDDSGDSDDELNENDDGPNDSNDDVTDSGDDLDDSDDYIEE</sequence>
<protein>
    <recommendedName>
        <fullName evidence="5">F-box domain-containing protein</fullName>
    </recommendedName>
</protein>
<dbReference type="SUPFAM" id="SSF52047">
    <property type="entry name" value="RNI-like"/>
    <property type="match status" value="1"/>
</dbReference>
<evidence type="ECO:0000256" key="2">
    <source>
        <dbReference type="SAM" id="MobiDB-lite"/>
    </source>
</evidence>
<gene>
    <name evidence="3" type="ORF">HYH02_009329</name>
</gene>
<accession>A0A835TQ10</accession>
<evidence type="ECO:0000313" key="3">
    <source>
        <dbReference type="EMBL" id="KAG2443256.1"/>
    </source>
</evidence>
<comment type="caution">
    <text evidence="3">The sequence shown here is derived from an EMBL/GenBank/DDBJ whole genome shotgun (WGS) entry which is preliminary data.</text>
</comment>
<dbReference type="AlphaFoldDB" id="A0A835TQ10"/>
<keyword evidence="4" id="KW-1185">Reference proteome</keyword>
<dbReference type="InterPro" id="IPR032675">
    <property type="entry name" value="LRR_dom_sf"/>
</dbReference>
<feature type="region of interest" description="Disordered" evidence="2">
    <location>
        <begin position="447"/>
        <end position="471"/>
    </location>
</feature>
<reference evidence="3" key="1">
    <citation type="journal article" date="2020" name="bioRxiv">
        <title>Comparative genomics of Chlamydomonas.</title>
        <authorList>
            <person name="Craig R.J."/>
            <person name="Hasan A.R."/>
            <person name="Ness R.W."/>
            <person name="Keightley P.D."/>
        </authorList>
    </citation>
    <scope>NUCLEOTIDE SEQUENCE</scope>
    <source>
        <strain evidence="3">CCAP 11/173</strain>
    </source>
</reference>
<dbReference type="GO" id="GO:0005930">
    <property type="term" value="C:axoneme"/>
    <property type="evidence" value="ECO:0007669"/>
    <property type="project" value="UniProtKB-SubCell"/>
</dbReference>
<feature type="compositionally biased region" description="Acidic residues" evidence="2">
    <location>
        <begin position="750"/>
        <end position="791"/>
    </location>
</feature>
<dbReference type="Proteomes" id="UP000613740">
    <property type="component" value="Unassembled WGS sequence"/>
</dbReference>
<evidence type="ECO:0000256" key="1">
    <source>
        <dbReference type="ARBA" id="ARBA00004430"/>
    </source>
</evidence>
<name>A0A835TQ10_9CHLO</name>
<evidence type="ECO:0008006" key="5">
    <source>
        <dbReference type="Google" id="ProtNLM"/>
    </source>
</evidence>
<dbReference type="OrthoDB" id="10669290at2759"/>
<feature type="region of interest" description="Disordered" evidence="2">
    <location>
        <begin position="665"/>
        <end position="710"/>
    </location>
</feature>
<feature type="compositionally biased region" description="Low complexity" evidence="2">
    <location>
        <begin position="447"/>
        <end position="469"/>
    </location>
</feature>
<dbReference type="Gene3D" id="3.80.10.10">
    <property type="entry name" value="Ribonuclease Inhibitor"/>
    <property type="match status" value="1"/>
</dbReference>
<feature type="region of interest" description="Disordered" evidence="2">
    <location>
        <begin position="534"/>
        <end position="562"/>
    </location>
</feature>
<feature type="compositionally biased region" description="Gly residues" evidence="2">
    <location>
        <begin position="681"/>
        <end position="703"/>
    </location>
</feature>
<organism evidence="3 4">
    <name type="scientific">Chlamydomonas schloesseri</name>
    <dbReference type="NCBI Taxonomy" id="2026947"/>
    <lineage>
        <taxon>Eukaryota</taxon>
        <taxon>Viridiplantae</taxon>
        <taxon>Chlorophyta</taxon>
        <taxon>core chlorophytes</taxon>
        <taxon>Chlorophyceae</taxon>
        <taxon>CS clade</taxon>
        <taxon>Chlamydomonadales</taxon>
        <taxon>Chlamydomonadaceae</taxon>
        <taxon>Chlamydomonas</taxon>
    </lineage>
</organism>
<comment type="subcellular location">
    <subcellularLocation>
        <location evidence="1">Cytoplasm</location>
        <location evidence="1">Cytoskeleton</location>
        <location evidence="1">Cilium axoneme</location>
    </subcellularLocation>
</comment>
<proteinExistence type="predicted"/>
<evidence type="ECO:0000313" key="4">
    <source>
        <dbReference type="Proteomes" id="UP000613740"/>
    </source>
</evidence>
<dbReference type="EMBL" id="JAEHOD010000031">
    <property type="protein sequence ID" value="KAG2443256.1"/>
    <property type="molecule type" value="Genomic_DNA"/>
</dbReference>